<evidence type="ECO:0000313" key="4">
    <source>
        <dbReference type="Proteomes" id="UP001500027"/>
    </source>
</evidence>
<dbReference type="NCBIfam" id="TIGR04183">
    <property type="entry name" value="Por_Secre_tail"/>
    <property type="match status" value="1"/>
</dbReference>
<evidence type="ECO:0000256" key="1">
    <source>
        <dbReference type="ARBA" id="ARBA00022729"/>
    </source>
</evidence>
<dbReference type="PANTHER" id="PTHR44103">
    <property type="entry name" value="PROPROTEIN CONVERTASE P"/>
    <property type="match status" value="1"/>
</dbReference>
<evidence type="ECO:0000259" key="2">
    <source>
        <dbReference type="Pfam" id="PF18962"/>
    </source>
</evidence>
<dbReference type="Pfam" id="PF13517">
    <property type="entry name" value="FG-GAP_3"/>
    <property type="match status" value="3"/>
</dbReference>
<proteinExistence type="predicted"/>
<dbReference type="PANTHER" id="PTHR44103:SF1">
    <property type="entry name" value="PROPROTEIN CONVERTASE P"/>
    <property type="match status" value="1"/>
</dbReference>
<keyword evidence="4" id="KW-1185">Reference proteome</keyword>
<keyword evidence="1" id="KW-0732">Signal</keyword>
<name>A0ABP8EDK0_9FLAO</name>
<evidence type="ECO:0000313" key="3">
    <source>
        <dbReference type="EMBL" id="GAA4270298.1"/>
    </source>
</evidence>
<dbReference type="InterPro" id="IPR026444">
    <property type="entry name" value="Secre_tail"/>
</dbReference>
<feature type="domain" description="Secretion system C-terminal sorting" evidence="2">
    <location>
        <begin position="376"/>
        <end position="439"/>
    </location>
</feature>
<dbReference type="SUPFAM" id="SSF69318">
    <property type="entry name" value="Integrin alpha N-terminal domain"/>
    <property type="match status" value="1"/>
</dbReference>
<dbReference type="Pfam" id="PF18962">
    <property type="entry name" value="Por_Secre_tail"/>
    <property type="match status" value="1"/>
</dbReference>
<sequence length="446" mass="48034">MPTFFCQAQLFSSKKSINNSTGNLPSVIDSGNLDNDSNIDIVIGTTYGGTIEWYKNNGNGTFSLQTLVTSTLTGVLGLAIADLDNDLDNDIVASSYFSGQVVWYENDGSGNFGSAQLIASGIGEAGTVKVGKIDNNNTIDVVVAAGASGEVRWFSNNGNGTFTSSYVVGNNGLTPRSIDLADFNGDGDLDVVVGFRDTQNVELYENQLANSGSTTFLRDANGSISSSNSDLNEVSFGDVDNDNNLDIIKVNKNGMTSWYKKESNGTFSEHNLSTTYSKPATAMVADYDDDSTNDIIVGYANSGTDPLTWRDNSGPESLIDNTQDDINQITINDFDGDGDLDVASISQGQNDLNWFENLTYSPSLSVVNKNITSFKVYPNPAKNEINFQVNNFSNNFNVDIFNVTGKKIIEATISIGNPKLDISSLSKGVYLLNIKDFSTTLKFVKL</sequence>
<gene>
    <name evidence="3" type="ORF">GCM10022257_23990</name>
</gene>
<comment type="caution">
    <text evidence="3">The sequence shown here is derived from an EMBL/GenBank/DDBJ whole genome shotgun (WGS) entry which is preliminary data.</text>
</comment>
<protein>
    <recommendedName>
        <fullName evidence="2">Secretion system C-terminal sorting domain-containing protein</fullName>
    </recommendedName>
</protein>
<dbReference type="EMBL" id="BAABAV010000003">
    <property type="protein sequence ID" value="GAA4270298.1"/>
    <property type="molecule type" value="Genomic_DNA"/>
</dbReference>
<reference evidence="4" key="1">
    <citation type="journal article" date="2019" name="Int. J. Syst. Evol. Microbiol.">
        <title>The Global Catalogue of Microorganisms (GCM) 10K type strain sequencing project: providing services to taxonomists for standard genome sequencing and annotation.</title>
        <authorList>
            <consortium name="The Broad Institute Genomics Platform"/>
            <consortium name="The Broad Institute Genome Sequencing Center for Infectious Disease"/>
            <person name="Wu L."/>
            <person name="Ma J."/>
        </authorList>
    </citation>
    <scope>NUCLEOTIDE SEQUENCE [LARGE SCALE GENOMIC DNA]</scope>
    <source>
        <strain evidence="4">JCM 17452</strain>
    </source>
</reference>
<dbReference type="Proteomes" id="UP001500027">
    <property type="component" value="Unassembled WGS sequence"/>
</dbReference>
<dbReference type="InterPro" id="IPR013517">
    <property type="entry name" value="FG-GAP"/>
</dbReference>
<dbReference type="Gene3D" id="2.130.10.130">
    <property type="entry name" value="Integrin alpha, N-terminal"/>
    <property type="match status" value="1"/>
</dbReference>
<accession>A0ABP8EDK0</accession>
<organism evidence="3 4">
    <name type="scientific">Hyunsoonleella aestuarii</name>
    <dbReference type="NCBI Taxonomy" id="912802"/>
    <lineage>
        <taxon>Bacteria</taxon>
        <taxon>Pseudomonadati</taxon>
        <taxon>Bacteroidota</taxon>
        <taxon>Flavobacteriia</taxon>
        <taxon>Flavobacteriales</taxon>
        <taxon>Flavobacteriaceae</taxon>
    </lineage>
</organism>
<dbReference type="InterPro" id="IPR028994">
    <property type="entry name" value="Integrin_alpha_N"/>
</dbReference>